<name>A0A816IBR1_BRANA</name>
<sequence length="49" mass="5651">MSTTEANLHEIREIIASVDWMNTVTNLRAFSPRIVRDVLQICLDMVMES</sequence>
<evidence type="ECO:0000313" key="1">
    <source>
        <dbReference type="EMBL" id="CAF1701898.1"/>
    </source>
</evidence>
<proteinExistence type="predicted"/>
<gene>
    <name evidence="1" type="ORF">DARMORV10_C03P33190.1</name>
</gene>
<reference evidence="1" key="1">
    <citation type="submission" date="2021-01" db="EMBL/GenBank/DDBJ databases">
        <authorList>
            <consortium name="Genoscope - CEA"/>
            <person name="William W."/>
        </authorList>
    </citation>
    <scope>NUCLEOTIDE SEQUENCE</scope>
</reference>
<dbReference type="Proteomes" id="UP001295469">
    <property type="component" value="Chromosome C03"/>
</dbReference>
<accession>A0A816IBR1</accession>
<protein>
    <submittedName>
        <fullName evidence="1">(rape) hypothetical protein</fullName>
    </submittedName>
</protein>
<organism evidence="1">
    <name type="scientific">Brassica napus</name>
    <name type="common">Rape</name>
    <dbReference type="NCBI Taxonomy" id="3708"/>
    <lineage>
        <taxon>Eukaryota</taxon>
        <taxon>Viridiplantae</taxon>
        <taxon>Streptophyta</taxon>
        <taxon>Embryophyta</taxon>
        <taxon>Tracheophyta</taxon>
        <taxon>Spermatophyta</taxon>
        <taxon>Magnoliopsida</taxon>
        <taxon>eudicotyledons</taxon>
        <taxon>Gunneridae</taxon>
        <taxon>Pentapetalae</taxon>
        <taxon>rosids</taxon>
        <taxon>malvids</taxon>
        <taxon>Brassicales</taxon>
        <taxon>Brassicaceae</taxon>
        <taxon>Brassiceae</taxon>
        <taxon>Brassica</taxon>
    </lineage>
</organism>
<dbReference type="AlphaFoldDB" id="A0A816IBR1"/>
<dbReference type="EMBL" id="HG994367">
    <property type="protein sequence ID" value="CAF1701898.1"/>
    <property type="molecule type" value="Genomic_DNA"/>
</dbReference>